<dbReference type="Proteomes" id="UP000544331">
    <property type="component" value="Unassembled WGS sequence"/>
</dbReference>
<accession>A0A8H6D5A7</accession>
<keyword evidence="3" id="KW-1185">Reference proteome</keyword>
<dbReference type="EMBL" id="JAAOAN010000578">
    <property type="protein sequence ID" value="KAF5703212.1"/>
    <property type="molecule type" value="Genomic_DNA"/>
</dbReference>
<dbReference type="AlphaFoldDB" id="A0A8H6D5A7"/>
<feature type="compositionally biased region" description="Polar residues" evidence="1">
    <location>
        <begin position="120"/>
        <end position="131"/>
    </location>
</feature>
<evidence type="ECO:0000313" key="2">
    <source>
        <dbReference type="EMBL" id="KAF5703212.1"/>
    </source>
</evidence>
<evidence type="ECO:0000256" key="1">
    <source>
        <dbReference type="SAM" id="MobiDB-lite"/>
    </source>
</evidence>
<comment type="caution">
    <text evidence="2">The sequence shown here is derived from an EMBL/GenBank/DDBJ whole genome shotgun (WGS) entry which is preliminary data.</text>
</comment>
<protein>
    <submittedName>
        <fullName evidence="2">Uncharacterized protein</fullName>
    </submittedName>
</protein>
<gene>
    <name evidence="2" type="ORF">FMUND_13088</name>
</gene>
<organism evidence="2 3">
    <name type="scientific">Fusarium mundagurra</name>
    <dbReference type="NCBI Taxonomy" id="1567541"/>
    <lineage>
        <taxon>Eukaryota</taxon>
        <taxon>Fungi</taxon>
        <taxon>Dikarya</taxon>
        <taxon>Ascomycota</taxon>
        <taxon>Pezizomycotina</taxon>
        <taxon>Sordariomycetes</taxon>
        <taxon>Hypocreomycetidae</taxon>
        <taxon>Hypocreales</taxon>
        <taxon>Nectriaceae</taxon>
        <taxon>Fusarium</taxon>
        <taxon>Fusarium fujikuroi species complex</taxon>
    </lineage>
</organism>
<feature type="compositionally biased region" description="Low complexity" evidence="1">
    <location>
        <begin position="96"/>
        <end position="109"/>
    </location>
</feature>
<sequence length="261" mass="29030">MSNSGSSGASQPIWDPETQRYYYIINGQSVWANSAQRTDYSSIAENAASVASEYYTSQYPGYQQYSHSWPGTNPASDTRARLQTGYPTMRFGGLASNSSQSSHPMSQGSAPGPIPDQQDPYRQSLQPATTPQGPPARSNFSQDYNNYKDLDTAAEAAEDFYRRYLAGVARISKKMRAQNPGIYAGNPLATKEWHQTAATYAYDAMNKFKEAAEAREAMGQGYIGYDTQTGAANHAQRAEILRGKERKMQEKYRQHYYSHSA</sequence>
<reference evidence="2 3" key="1">
    <citation type="submission" date="2020-05" db="EMBL/GenBank/DDBJ databases">
        <title>Identification and distribution of gene clusters putatively required for synthesis of sphingolipid metabolism inhibitors in phylogenetically diverse species of the filamentous fungus Fusarium.</title>
        <authorList>
            <person name="Kim H.-S."/>
            <person name="Busman M."/>
            <person name="Brown D.W."/>
            <person name="Divon H."/>
            <person name="Uhlig S."/>
            <person name="Proctor R.H."/>
        </authorList>
    </citation>
    <scope>NUCLEOTIDE SEQUENCE [LARGE SCALE GENOMIC DNA]</scope>
    <source>
        <strain evidence="2 3">NRRL 66235</strain>
    </source>
</reference>
<name>A0A8H6D5A7_9HYPO</name>
<dbReference type="OrthoDB" id="4767464at2759"/>
<evidence type="ECO:0000313" key="3">
    <source>
        <dbReference type="Proteomes" id="UP000544331"/>
    </source>
</evidence>
<proteinExistence type="predicted"/>
<feature type="region of interest" description="Disordered" evidence="1">
    <location>
        <begin position="88"/>
        <end position="144"/>
    </location>
</feature>